<organism evidence="4 5">
    <name type="scientific">Erwinia typographi</name>
    <dbReference type="NCBI Taxonomy" id="371042"/>
    <lineage>
        <taxon>Bacteria</taxon>
        <taxon>Pseudomonadati</taxon>
        <taxon>Pseudomonadota</taxon>
        <taxon>Gammaproteobacteria</taxon>
        <taxon>Enterobacterales</taxon>
        <taxon>Erwiniaceae</taxon>
        <taxon>Erwinia</taxon>
    </lineage>
</organism>
<dbReference type="RefSeq" id="WP_034887214.1">
    <property type="nucleotide sequence ID" value="NZ_JRUQ01000004.1"/>
</dbReference>
<dbReference type="InterPro" id="IPR002347">
    <property type="entry name" value="SDR_fam"/>
</dbReference>
<evidence type="ECO:0000256" key="1">
    <source>
        <dbReference type="ARBA" id="ARBA00006484"/>
    </source>
</evidence>
<dbReference type="CDD" id="cd05374">
    <property type="entry name" value="17beta-HSD-like_SDR_c"/>
    <property type="match status" value="1"/>
</dbReference>
<reference evidence="4 5" key="1">
    <citation type="submission" date="2014-10" db="EMBL/GenBank/DDBJ databases">
        <title>Genome sequence of Erwinia typographi M043b.</title>
        <authorList>
            <person name="Chan K.-G."/>
            <person name="Tan W.-S."/>
        </authorList>
    </citation>
    <scope>NUCLEOTIDE SEQUENCE [LARGE SCALE GENOMIC DNA]</scope>
    <source>
        <strain evidence="4 5">M043b</strain>
    </source>
</reference>
<dbReference type="PANTHER" id="PTHR43976:SF16">
    <property type="entry name" value="SHORT-CHAIN DEHYDROGENASE_REDUCTASE FAMILY PROTEIN"/>
    <property type="match status" value="1"/>
</dbReference>
<dbReference type="PRINTS" id="PR00080">
    <property type="entry name" value="SDRFAMILY"/>
</dbReference>
<evidence type="ECO:0000256" key="2">
    <source>
        <dbReference type="ARBA" id="ARBA00023002"/>
    </source>
</evidence>
<protein>
    <submittedName>
        <fullName evidence="4">Dehydrogenase</fullName>
    </submittedName>
</protein>
<dbReference type="GO" id="GO:0016491">
    <property type="term" value="F:oxidoreductase activity"/>
    <property type="evidence" value="ECO:0007669"/>
    <property type="project" value="UniProtKB-KW"/>
</dbReference>
<dbReference type="PROSITE" id="PS00061">
    <property type="entry name" value="ADH_SHORT"/>
    <property type="match status" value="1"/>
</dbReference>
<evidence type="ECO:0000313" key="5">
    <source>
        <dbReference type="Proteomes" id="UP000030351"/>
    </source>
</evidence>
<gene>
    <name evidence="4" type="ORF">NG99_00290</name>
</gene>
<dbReference type="Gene3D" id="3.40.50.720">
    <property type="entry name" value="NAD(P)-binding Rossmann-like Domain"/>
    <property type="match status" value="1"/>
</dbReference>
<keyword evidence="5" id="KW-1185">Reference proteome</keyword>
<dbReference type="Pfam" id="PF00106">
    <property type="entry name" value="adh_short"/>
    <property type="match status" value="1"/>
</dbReference>
<dbReference type="AlphaFoldDB" id="A0A0A3ZDW7"/>
<comment type="similarity">
    <text evidence="1 3">Belongs to the short-chain dehydrogenases/reductases (SDR) family.</text>
</comment>
<dbReference type="SUPFAM" id="SSF51735">
    <property type="entry name" value="NAD(P)-binding Rossmann-fold domains"/>
    <property type="match status" value="1"/>
</dbReference>
<keyword evidence="2" id="KW-0560">Oxidoreductase</keyword>
<evidence type="ECO:0000256" key="3">
    <source>
        <dbReference type="RuleBase" id="RU000363"/>
    </source>
</evidence>
<accession>A0A0A3ZDW7</accession>
<sequence>MKTILITGCSSGFGLEIARVFLQRDWRVIATMRHPDQTVLPKSANLTLLPLDVTSSQSIRACLDAAGPIDVLVNNAGVGLLAPLEGTSMESARQLFETNTLGTFAVTQAVIPQFRERNAGTIVNVTSMVTWRPLPLLSVYSASKAAVEAFTTSLALELQQFNVRACLVLPGRAPDTRFGDNARALMGGATPAAYEAFVQRCFAGMTSDGELTQAEEVAEAVWEVVNNPDAPMRTPAGADAVKMAAQ</sequence>
<dbReference type="PANTHER" id="PTHR43976">
    <property type="entry name" value="SHORT CHAIN DEHYDROGENASE"/>
    <property type="match status" value="1"/>
</dbReference>
<dbReference type="OrthoDB" id="9775296at2"/>
<dbReference type="EMBL" id="JRUQ01000004">
    <property type="protein sequence ID" value="KGT95989.1"/>
    <property type="molecule type" value="Genomic_DNA"/>
</dbReference>
<dbReference type="STRING" id="371042.NG99_00290"/>
<dbReference type="InterPro" id="IPR020904">
    <property type="entry name" value="Sc_DH/Rdtase_CS"/>
</dbReference>
<dbReference type="InterPro" id="IPR036291">
    <property type="entry name" value="NAD(P)-bd_dom_sf"/>
</dbReference>
<dbReference type="Proteomes" id="UP000030351">
    <property type="component" value="Unassembled WGS sequence"/>
</dbReference>
<name>A0A0A3ZDW7_9GAMM</name>
<comment type="caution">
    <text evidence="4">The sequence shown here is derived from an EMBL/GenBank/DDBJ whole genome shotgun (WGS) entry which is preliminary data.</text>
</comment>
<dbReference type="PRINTS" id="PR00081">
    <property type="entry name" value="GDHRDH"/>
</dbReference>
<dbReference type="InterPro" id="IPR051911">
    <property type="entry name" value="SDR_oxidoreductase"/>
</dbReference>
<dbReference type="eggNOG" id="COG1028">
    <property type="taxonomic scope" value="Bacteria"/>
</dbReference>
<evidence type="ECO:0000313" key="4">
    <source>
        <dbReference type="EMBL" id="KGT95989.1"/>
    </source>
</evidence>
<proteinExistence type="inferred from homology"/>